<feature type="signal peptide" evidence="1">
    <location>
        <begin position="1"/>
        <end position="25"/>
    </location>
</feature>
<name>A0A4P2QYT7_SORCE</name>
<protein>
    <recommendedName>
        <fullName evidence="4">Secreted protein</fullName>
    </recommendedName>
</protein>
<evidence type="ECO:0000256" key="1">
    <source>
        <dbReference type="SAM" id="SignalP"/>
    </source>
</evidence>
<dbReference type="RefSeq" id="WP_129577893.1">
    <property type="nucleotide sequence ID" value="NZ_CP012672.1"/>
</dbReference>
<dbReference type="AlphaFoldDB" id="A0A4P2QYT7"/>
<gene>
    <name evidence="2" type="ORF">SOCE836_069090</name>
</gene>
<reference evidence="2 3" key="1">
    <citation type="submission" date="2015-09" db="EMBL/GenBank/DDBJ databases">
        <title>Sorangium comparison.</title>
        <authorList>
            <person name="Zaburannyi N."/>
            <person name="Bunk B."/>
            <person name="Overmann J."/>
            <person name="Mueller R."/>
        </authorList>
    </citation>
    <scope>NUCLEOTIDE SEQUENCE [LARGE SCALE GENOMIC DNA]</scope>
    <source>
        <strain evidence="2 3">So ce836</strain>
    </source>
</reference>
<evidence type="ECO:0008006" key="4">
    <source>
        <dbReference type="Google" id="ProtNLM"/>
    </source>
</evidence>
<dbReference type="Proteomes" id="UP000295497">
    <property type="component" value="Chromosome"/>
</dbReference>
<keyword evidence="1" id="KW-0732">Signal</keyword>
<sequence>MGHGLVEKSSALVLCGGLVMLLASACDLSYTCDTVEPGGAGAGYPTGSAGAGDYPHNDEGEEAGAEEIGSAELAMAGSCSPSKTCTDMFVNCQDKGWPCTRIIEGRKTLCAICRRDCQLEKSYSYRECYDCGFE</sequence>
<evidence type="ECO:0000313" key="3">
    <source>
        <dbReference type="Proteomes" id="UP000295497"/>
    </source>
</evidence>
<dbReference type="EMBL" id="CP012672">
    <property type="protein sequence ID" value="AUX34733.1"/>
    <property type="molecule type" value="Genomic_DNA"/>
</dbReference>
<feature type="chain" id="PRO_5020189126" description="Secreted protein" evidence="1">
    <location>
        <begin position="26"/>
        <end position="134"/>
    </location>
</feature>
<accession>A0A4P2QYT7</accession>
<proteinExistence type="predicted"/>
<organism evidence="2 3">
    <name type="scientific">Sorangium cellulosum</name>
    <name type="common">Polyangium cellulosum</name>
    <dbReference type="NCBI Taxonomy" id="56"/>
    <lineage>
        <taxon>Bacteria</taxon>
        <taxon>Pseudomonadati</taxon>
        <taxon>Myxococcota</taxon>
        <taxon>Polyangia</taxon>
        <taxon>Polyangiales</taxon>
        <taxon>Polyangiaceae</taxon>
        <taxon>Sorangium</taxon>
    </lineage>
</organism>
<evidence type="ECO:0000313" key="2">
    <source>
        <dbReference type="EMBL" id="AUX34733.1"/>
    </source>
</evidence>